<protein>
    <submittedName>
        <fullName evidence="1">Uncharacterized protein</fullName>
    </submittedName>
</protein>
<keyword evidence="2" id="KW-1185">Reference proteome</keyword>
<proteinExistence type="predicted"/>
<accession>A0A9D4JI54</accession>
<dbReference type="EMBL" id="JAIWYP010000006">
    <property type="protein sequence ID" value="KAH3808387.1"/>
    <property type="molecule type" value="Genomic_DNA"/>
</dbReference>
<organism evidence="1 2">
    <name type="scientific">Dreissena polymorpha</name>
    <name type="common">Zebra mussel</name>
    <name type="synonym">Mytilus polymorpha</name>
    <dbReference type="NCBI Taxonomy" id="45954"/>
    <lineage>
        <taxon>Eukaryota</taxon>
        <taxon>Metazoa</taxon>
        <taxon>Spiralia</taxon>
        <taxon>Lophotrochozoa</taxon>
        <taxon>Mollusca</taxon>
        <taxon>Bivalvia</taxon>
        <taxon>Autobranchia</taxon>
        <taxon>Heteroconchia</taxon>
        <taxon>Euheterodonta</taxon>
        <taxon>Imparidentia</taxon>
        <taxon>Neoheterodontei</taxon>
        <taxon>Myida</taxon>
        <taxon>Dreissenoidea</taxon>
        <taxon>Dreissenidae</taxon>
        <taxon>Dreissena</taxon>
    </lineage>
</organism>
<dbReference type="AlphaFoldDB" id="A0A9D4JI54"/>
<evidence type="ECO:0000313" key="2">
    <source>
        <dbReference type="Proteomes" id="UP000828390"/>
    </source>
</evidence>
<reference evidence="1" key="1">
    <citation type="journal article" date="2019" name="bioRxiv">
        <title>The Genome of the Zebra Mussel, Dreissena polymorpha: A Resource for Invasive Species Research.</title>
        <authorList>
            <person name="McCartney M.A."/>
            <person name="Auch B."/>
            <person name="Kono T."/>
            <person name="Mallez S."/>
            <person name="Zhang Y."/>
            <person name="Obille A."/>
            <person name="Becker A."/>
            <person name="Abrahante J.E."/>
            <person name="Garbe J."/>
            <person name="Badalamenti J.P."/>
            <person name="Herman A."/>
            <person name="Mangelson H."/>
            <person name="Liachko I."/>
            <person name="Sullivan S."/>
            <person name="Sone E.D."/>
            <person name="Koren S."/>
            <person name="Silverstein K.A.T."/>
            <person name="Beckman K.B."/>
            <person name="Gohl D.M."/>
        </authorList>
    </citation>
    <scope>NUCLEOTIDE SEQUENCE</scope>
    <source>
        <strain evidence="1">Duluth1</strain>
        <tissue evidence="1">Whole animal</tissue>
    </source>
</reference>
<dbReference type="Proteomes" id="UP000828390">
    <property type="component" value="Unassembled WGS sequence"/>
</dbReference>
<comment type="caution">
    <text evidence="1">The sequence shown here is derived from an EMBL/GenBank/DDBJ whole genome shotgun (WGS) entry which is preliminary data.</text>
</comment>
<reference evidence="1" key="2">
    <citation type="submission" date="2020-11" db="EMBL/GenBank/DDBJ databases">
        <authorList>
            <person name="McCartney M.A."/>
            <person name="Auch B."/>
            <person name="Kono T."/>
            <person name="Mallez S."/>
            <person name="Becker A."/>
            <person name="Gohl D.M."/>
            <person name="Silverstein K.A.T."/>
            <person name="Koren S."/>
            <person name="Bechman K.B."/>
            <person name="Herman A."/>
            <person name="Abrahante J.E."/>
            <person name="Garbe J."/>
        </authorList>
    </citation>
    <scope>NUCLEOTIDE SEQUENCE</scope>
    <source>
        <strain evidence="1">Duluth1</strain>
        <tissue evidence="1">Whole animal</tissue>
    </source>
</reference>
<evidence type="ECO:0000313" key="1">
    <source>
        <dbReference type="EMBL" id="KAH3808387.1"/>
    </source>
</evidence>
<name>A0A9D4JI54_DREPO</name>
<gene>
    <name evidence="1" type="ORF">DPMN_136740</name>
</gene>
<sequence>MSCTRRAPCCTSDERLRRWAGVNVSGCHSSPEVTYVRGLSLIKASVSVTIVCSVCSVSYVTYALPSTFFNTFLLRLIILSYQPPNQGALLGMNFHSINRLLNSSRTTADSHTLFKYLAAAVNAVPLSDIIMFGVDLRLQKRLNANRNDSADRSGTSS</sequence>